<evidence type="ECO:0008006" key="4">
    <source>
        <dbReference type="Google" id="ProtNLM"/>
    </source>
</evidence>
<evidence type="ECO:0000313" key="2">
    <source>
        <dbReference type="EMBL" id="PVU96331.1"/>
    </source>
</evidence>
<dbReference type="Proteomes" id="UP000245609">
    <property type="component" value="Unassembled WGS sequence"/>
</dbReference>
<gene>
    <name evidence="2" type="ORF">BB560_005815</name>
</gene>
<reference evidence="2 3" key="1">
    <citation type="journal article" date="2018" name="MBio">
        <title>Comparative Genomics Reveals the Core Gene Toolbox for the Fungus-Insect Symbiosis.</title>
        <authorList>
            <person name="Wang Y."/>
            <person name="Stata M."/>
            <person name="Wang W."/>
            <person name="Stajich J.E."/>
            <person name="White M.M."/>
            <person name="Moncalvo J.M."/>
        </authorList>
    </citation>
    <scope>NUCLEOTIDE SEQUENCE [LARGE SCALE GENOMIC DNA]</scope>
    <source>
        <strain evidence="2 3">SC-DP-2</strain>
    </source>
</reference>
<sequence length="211" mass="24169">MENNNPLKKEKGKPTPRRKKAPSESYRTSCMRCRFFGLLCDRKAGGCRACIRAKYTCTYNHVFGTQLLSNSRTRTNYFYLKNYPSLSFRKLNDSLQHRKFLPRITKKKAKTSSDQPNVTIQEVAPMLKKLAEDIIFPFTSQEPIDIDNIIQKIEESEQSENNVPLPSSSLVKAIYETLNQKEAASSSQYYSGAYDDSAAFALAEEYTKYLL</sequence>
<dbReference type="AlphaFoldDB" id="A0A2T9YVH6"/>
<organism evidence="2 3">
    <name type="scientific">Smittium megazygosporum</name>
    <dbReference type="NCBI Taxonomy" id="133381"/>
    <lineage>
        <taxon>Eukaryota</taxon>
        <taxon>Fungi</taxon>
        <taxon>Fungi incertae sedis</taxon>
        <taxon>Zoopagomycota</taxon>
        <taxon>Kickxellomycotina</taxon>
        <taxon>Harpellomycetes</taxon>
        <taxon>Harpellales</taxon>
        <taxon>Legeriomycetaceae</taxon>
        <taxon>Smittium</taxon>
    </lineage>
</organism>
<proteinExistence type="predicted"/>
<protein>
    <recommendedName>
        <fullName evidence="4">Zn(2)-C6 fungal-type domain-containing protein</fullName>
    </recommendedName>
</protein>
<dbReference type="SUPFAM" id="SSF57701">
    <property type="entry name" value="Zn2/Cys6 DNA-binding domain"/>
    <property type="match status" value="1"/>
</dbReference>
<dbReference type="EMBL" id="MBFS01002505">
    <property type="protein sequence ID" value="PVU96331.1"/>
    <property type="molecule type" value="Genomic_DNA"/>
</dbReference>
<dbReference type="InterPro" id="IPR036864">
    <property type="entry name" value="Zn2-C6_fun-type_DNA-bd_sf"/>
</dbReference>
<evidence type="ECO:0000313" key="3">
    <source>
        <dbReference type="Proteomes" id="UP000245609"/>
    </source>
</evidence>
<dbReference type="GO" id="GO:0000981">
    <property type="term" value="F:DNA-binding transcription factor activity, RNA polymerase II-specific"/>
    <property type="evidence" value="ECO:0007669"/>
    <property type="project" value="InterPro"/>
</dbReference>
<dbReference type="GO" id="GO:0008270">
    <property type="term" value="F:zinc ion binding"/>
    <property type="evidence" value="ECO:0007669"/>
    <property type="project" value="InterPro"/>
</dbReference>
<evidence type="ECO:0000256" key="1">
    <source>
        <dbReference type="SAM" id="MobiDB-lite"/>
    </source>
</evidence>
<accession>A0A2T9YVH6</accession>
<comment type="caution">
    <text evidence="2">The sequence shown here is derived from an EMBL/GenBank/DDBJ whole genome shotgun (WGS) entry which is preliminary data.</text>
</comment>
<name>A0A2T9YVH6_9FUNG</name>
<feature type="region of interest" description="Disordered" evidence="1">
    <location>
        <begin position="1"/>
        <end position="23"/>
    </location>
</feature>
<keyword evidence="3" id="KW-1185">Reference proteome</keyword>